<accession>A0AAE3YDH2</accession>
<dbReference type="AlphaFoldDB" id="A0AAE3YDH2"/>
<evidence type="ECO:0000313" key="1">
    <source>
        <dbReference type="EMBL" id="MDR6528502.1"/>
    </source>
</evidence>
<organism evidence="1 2">
    <name type="scientific">Chryseobacterium rhizosphaerae</name>
    <dbReference type="NCBI Taxonomy" id="395937"/>
    <lineage>
        <taxon>Bacteria</taxon>
        <taxon>Pseudomonadati</taxon>
        <taxon>Bacteroidota</taxon>
        <taxon>Flavobacteriia</taxon>
        <taxon>Flavobacteriales</taxon>
        <taxon>Weeksellaceae</taxon>
        <taxon>Chryseobacterium group</taxon>
        <taxon>Chryseobacterium</taxon>
    </lineage>
</organism>
<evidence type="ECO:0000313" key="2">
    <source>
        <dbReference type="Proteomes" id="UP001184861"/>
    </source>
</evidence>
<comment type="caution">
    <text evidence="1">The sequence shown here is derived from an EMBL/GenBank/DDBJ whole genome shotgun (WGS) entry which is preliminary data.</text>
</comment>
<protein>
    <submittedName>
        <fullName evidence="1">Uncharacterized protein</fullName>
    </submittedName>
</protein>
<dbReference type="EMBL" id="JAVDQY010000005">
    <property type="protein sequence ID" value="MDR6528502.1"/>
    <property type="molecule type" value="Genomic_DNA"/>
</dbReference>
<proteinExistence type="predicted"/>
<gene>
    <name evidence="1" type="ORF">J2787_003939</name>
</gene>
<name>A0AAE3YDH2_9FLAO</name>
<reference evidence="1" key="1">
    <citation type="submission" date="2023-07" db="EMBL/GenBank/DDBJ databases">
        <title>Sorghum-associated microbial communities from plants grown in Nebraska, USA.</title>
        <authorList>
            <person name="Schachtman D."/>
        </authorList>
    </citation>
    <scope>NUCLEOTIDE SEQUENCE</scope>
    <source>
        <strain evidence="1">DS2360</strain>
    </source>
</reference>
<dbReference type="RefSeq" id="WP_309947766.1">
    <property type="nucleotide sequence ID" value="NZ_JAVDQY010000005.1"/>
</dbReference>
<dbReference type="Proteomes" id="UP001184861">
    <property type="component" value="Unassembled WGS sequence"/>
</dbReference>
<sequence length="99" mass="11784">MGFEYKLKAKLTEKQTAEIQDLMESSDLFEKKYEYANQLFRDFKHAENTGQLPNISIIFENDGIYICQYGSSYVWTDLDALKIYLEREQIAYEIIDYQD</sequence>